<sequence>MSSNSQDQSYYSYIIRFLDSDLPTVNSSIKDFLLKDGAIQILIHFITQNFPPHIKREDSSKSSSTGALSTSSNSVFSNSSNGSGSSSNGKSPLGGSTGSMPNNTTPMTTTTSTSTSASTSTSTTSTSTTSTGSLGTLFQNGANNNRSSLTLAIDPNIPPEIVRSYKVMDLFVHPTPPFISLAKEKLPLIVNTLFGIFKCKHIIQSKIETSVETTNFETKGNIYHFCKVIQCLFSQYTFYTIEVLSEIYPPAQKTYFQVLIENMHFQPIQDLLIVISKRASRSVNEYQTTNPMDTKKIQKGLLKSKFYQNVSNYFIHSTLKIDIDSNYIVLEGSTDFMIRCIEEMNIYGPDIGVGFCFFQSKDFGEHLNKVLANEGGKKSSGYSFEHRYMALRIINTMINRSIEHSNNNTFQAEKDSIFSSGGTTLWLQYFSTIHMNSVCKLLLDMAVDPNFKKTLTSFRVEALTLLIDMIKQRGLKKKITSQAYISPELWTHLVDWFFQFNNIYHSKFYGLIVELFLQNHSTSIKYFCTHHLKKFIQCYSETQNNEYKGIILLMLNYIRLSSDSQSSSQYLPTFLKGYEVWTKFLPCLLLDTFKQYHSMSVSKLGSILPNIDNFSLSNILSQDLSPINLGSEFAESIGFEDENKKMEHLNALLSQSQIFMIDELNNDSPPPTQNSNNNNSSPKLLIQD</sequence>
<dbReference type="KEGG" id="dfa:DFA_08720"/>
<feature type="region of interest" description="Disordered" evidence="1">
    <location>
        <begin position="55"/>
        <end position="139"/>
    </location>
</feature>
<reference evidence="3" key="1">
    <citation type="journal article" date="2011" name="Genome Res.">
        <title>Phylogeny-wide analysis of social amoeba genomes highlights ancient origins for complex intercellular communication.</title>
        <authorList>
            <person name="Heidel A.J."/>
            <person name="Lawal H.M."/>
            <person name="Felder M."/>
            <person name="Schilde C."/>
            <person name="Helps N.R."/>
            <person name="Tunggal B."/>
            <person name="Rivero F."/>
            <person name="John U."/>
            <person name="Schleicher M."/>
            <person name="Eichinger L."/>
            <person name="Platzer M."/>
            <person name="Noegel A.A."/>
            <person name="Schaap P."/>
            <person name="Gloeckner G."/>
        </authorList>
    </citation>
    <scope>NUCLEOTIDE SEQUENCE [LARGE SCALE GENOMIC DNA]</scope>
    <source>
        <strain evidence="3">SH3</strain>
    </source>
</reference>
<organism evidence="2 3">
    <name type="scientific">Cavenderia fasciculata</name>
    <name type="common">Slime mold</name>
    <name type="synonym">Dictyostelium fasciculatum</name>
    <dbReference type="NCBI Taxonomy" id="261658"/>
    <lineage>
        <taxon>Eukaryota</taxon>
        <taxon>Amoebozoa</taxon>
        <taxon>Evosea</taxon>
        <taxon>Eumycetozoa</taxon>
        <taxon>Dictyostelia</taxon>
        <taxon>Acytosteliales</taxon>
        <taxon>Cavenderiaceae</taxon>
        <taxon>Cavenderia</taxon>
    </lineage>
</organism>
<accession>F4Q3W6</accession>
<dbReference type="Proteomes" id="UP000007797">
    <property type="component" value="Unassembled WGS sequence"/>
</dbReference>
<feature type="compositionally biased region" description="Low complexity" evidence="1">
    <location>
        <begin position="61"/>
        <end position="133"/>
    </location>
</feature>
<evidence type="ECO:0000313" key="3">
    <source>
        <dbReference type="Proteomes" id="UP000007797"/>
    </source>
</evidence>
<evidence type="ECO:0000313" key="2">
    <source>
        <dbReference type="EMBL" id="EGG17722.1"/>
    </source>
</evidence>
<dbReference type="AlphaFoldDB" id="F4Q3W6"/>
<dbReference type="RefSeq" id="XP_004356206.1">
    <property type="nucleotide sequence ID" value="XM_004356153.1"/>
</dbReference>
<evidence type="ECO:0000256" key="1">
    <source>
        <dbReference type="SAM" id="MobiDB-lite"/>
    </source>
</evidence>
<dbReference type="STRING" id="1054147.F4Q3W6"/>
<gene>
    <name evidence="2" type="ORF">DFA_08720</name>
</gene>
<feature type="region of interest" description="Disordered" evidence="1">
    <location>
        <begin position="663"/>
        <end position="688"/>
    </location>
</feature>
<dbReference type="GeneID" id="14869573"/>
<dbReference type="OrthoDB" id="1923159at2759"/>
<protein>
    <submittedName>
        <fullName evidence="2">Uncharacterized protein</fullName>
    </submittedName>
</protein>
<dbReference type="OMA" id="WFFQFNN"/>
<dbReference type="EMBL" id="GL883021">
    <property type="protein sequence ID" value="EGG17722.1"/>
    <property type="molecule type" value="Genomic_DNA"/>
</dbReference>
<proteinExistence type="predicted"/>
<name>F4Q3W6_CACFS</name>
<feature type="compositionally biased region" description="Low complexity" evidence="1">
    <location>
        <begin position="673"/>
        <end position="682"/>
    </location>
</feature>
<keyword evidence="3" id="KW-1185">Reference proteome</keyword>